<dbReference type="AlphaFoldDB" id="A0A498MX38"/>
<dbReference type="EMBL" id="QBIY01012241">
    <property type="protein sequence ID" value="RXN26488.1"/>
    <property type="molecule type" value="Genomic_DNA"/>
</dbReference>
<keyword evidence="3" id="KW-1185">Reference proteome</keyword>
<reference evidence="2 3" key="1">
    <citation type="submission" date="2018-03" db="EMBL/GenBank/DDBJ databases">
        <title>Draft genome sequence of Rohu Carp (Labeo rohita).</title>
        <authorList>
            <person name="Das P."/>
            <person name="Kushwaha B."/>
            <person name="Joshi C.G."/>
            <person name="Kumar D."/>
            <person name="Nagpure N.S."/>
            <person name="Sahoo L."/>
            <person name="Das S.P."/>
            <person name="Bit A."/>
            <person name="Patnaik S."/>
            <person name="Meher P.K."/>
            <person name="Jayasankar P."/>
            <person name="Koringa P.G."/>
            <person name="Patel N.V."/>
            <person name="Hinsu A.T."/>
            <person name="Kumar R."/>
            <person name="Pandey M."/>
            <person name="Agarwal S."/>
            <person name="Srivastava S."/>
            <person name="Singh M."/>
            <person name="Iquebal M.A."/>
            <person name="Jaiswal S."/>
            <person name="Angadi U.B."/>
            <person name="Kumar N."/>
            <person name="Raza M."/>
            <person name="Shah T.M."/>
            <person name="Rai A."/>
            <person name="Jena J.K."/>
        </authorList>
    </citation>
    <scope>NUCLEOTIDE SEQUENCE [LARGE SCALE GENOMIC DNA]</scope>
    <source>
        <strain evidence="2">DASCIFA01</strain>
        <tissue evidence="2">Testis</tissue>
    </source>
</reference>
<keyword evidence="1" id="KW-0472">Membrane</keyword>
<sequence>MESSKVISTDKPTVVIEVKASLLMNLFSAITAAFSIILMGIQLEKISRDEPTLYVEYFTLRVIGIMLVFTIPQFIISIYISAFACKAICNKNSTVVNVD</sequence>
<dbReference type="STRING" id="84645.A0A498MX38"/>
<feature type="transmembrane region" description="Helical" evidence="1">
    <location>
        <begin position="62"/>
        <end position="84"/>
    </location>
</feature>
<protein>
    <submittedName>
        <fullName evidence="2">Membrane-spanning 4-domains subfamily A member 4A-like protein</fullName>
    </submittedName>
</protein>
<evidence type="ECO:0000313" key="2">
    <source>
        <dbReference type="EMBL" id="RXN26488.1"/>
    </source>
</evidence>
<dbReference type="Proteomes" id="UP000290572">
    <property type="component" value="Unassembled WGS sequence"/>
</dbReference>
<organism evidence="2 3">
    <name type="scientific">Labeo rohita</name>
    <name type="common">Indian major carp</name>
    <name type="synonym">Cyprinus rohita</name>
    <dbReference type="NCBI Taxonomy" id="84645"/>
    <lineage>
        <taxon>Eukaryota</taxon>
        <taxon>Metazoa</taxon>
        <taxon>Chordata</taxon>
        <taxon>Craniata</taxon>
        <taxon>Vertebrata</taxon>
        <taxon>Euteleostomi</taxon>
        <taxon>Actinopterygii</taxon>
        <taxon>Neopterygii</taxon>
        <taxon>Teleostei</taxon>
        <taxon>Ostariophysi</taxon>
        <taxon>Cypriniformes</taxon>
        <taxon>Cyprinidae</taxon>
        <taxon>Labeoninae</taxon>
        <taxon>Labeonini</taxon>
        <taxon>Labeo</taxon>
    </lineage>
</organism>
<keyword evidence="1" id="KW-0812">Transmembrane</keyword>
<feature type="transmembrane region" description="Helical" evidence="1">
    <location>
        <begin position="20"/>
        <end position="41"/>
    </location>
</feature>
<gene>
    <name evidence="2" type="ORF">ROHU_020967</name>
</gene>
<evidence type="ECO:0000256" key="1">
    <source>
        <dbReference type="SAM" id="Phobius"/>
    </source>
</evidence>
<comment type="caution">
    <text evidence="2">The sequence shown here is derived from an EMBL/GenBank/DDBJ whole genome shotgun (WGS) entry which is preliminary data.</text>
</comment>
<name>A0A498MX38_LABRO</name>
<evidence type="ECO:0000313" key="3">
    <source>
        <dbReference type="Proteomes" id="UP000290572"/>
    </source>
</evidence>
<keyword evidence="1" id="KW-1133">Transmembrane helix</keyword>
<accession>A0A498MX38</accession>
<proteinExistence type="predicted"/>